<keyword evidence="3" id="KW-1185">Reference proteome</keyword>
<dbReference type="RefSeq" id="WP_143783148.1">
    <property type="nucleotide sequence ID" value="NZ_CP041616.1"/>
</dbReference>
<sequence length="120" mass="13049">MGLRSVLDDLAQGQSELEAKELTIECARPGCTRISDLQVRAEATVTGTVHSIAVLPAEKAPELRVELYDGTGILDVIWMGRRSIEGIRPGAYLTVTGRVTLADGRRTIFNPGYEMLPSHV</sequence>
<dbReference type="Pfam" id="PF01336">
    <property type="entry name" value="tRNA_anti-codon"/>
    <property type="match status" value="1"/>
</dbReference>
<proteinExistence type="predicted"/>
<accession>A0A516GAQ9</accession>
<dbReference type="SUPFAM" id="SSF50249">
    <property type="entry name" value="Nucleic acid-binding proteins"/>
    <property type="match status" value="1"/>
</dbReference>
<dbReference type="AlphaFoldDB" id="A0A516GAQ9"/>
<dbReference type="EMBL" id="CP041616">
    <property type="protein sequence ID" value="QDO88470.1"/>
    <property type="molecule type" value="Genomic_DNA"/>
</dbReference>
<name>A0A516GAQ9_9MICO</name>
<evidence type="ECO:0000313" key="2">
    <source>
        <dbReference type="EMBL" id="QDO88470.1"/>
    </source>
</evidence>
<feature type="domain" description="OB" evidence="1">
    <location>
        <begin position="44"/>
        <end position="115"/>
    </location>
</feature>
<dbReference type="Proteomes" id="UP000315395">
    <property type="component" value="Chromosome"/>
</dbReference>
<dbReference type="GO" id="GO:0003677">
    <property type="term" value="F:DNA binding"/>
    <property type="evidence" value="ECO:0007669"/>
    <property type="project" value="UniProtKB-KW"/>
</dbReference>
<dbReference type="InterPro" id="IPR012340">
    <property type="entry name" value="NA-bd_OB-fold"/>
</dbReference>
<reference evidence="2 3" key="1">
    <citation type="submission" date="2019-07" db="EMBL/GenBank/DDBJ databases">
        <title>complete genome sequencing of Ornithinimicrobium sp. H23M54.</title>
        <authorList>
            <person name="Bae J.-W."/>
            <person name="Lee S.-Y."/>
        </authorList>
    </citation>
    <scope>NUCLEOTIDE SEQUENCE [LARGE SCALE GENOMIC DNA]</scope>
    <source>
        <strain evidence="2 3">H23M54</strain>
    </source>
</reference>
<organism evidence="2 3">
    <name type="scientific">Ornithinimicrobium ciconiae</name>
    <dbReference type="NCBI Taxonomy" id="2594265"/>
    <lineage>
        <taxon>Bacteria</taxon>
        <taxon>Bacillati</taxon>
        <taxon>Actinomycetota</taxon>
        <taxon>Actinomycetes</taxon>
        <taxon>Micrococcales</taxon>
        <taxon>Ornithinimicrobiaceae</taxon>
        <taxon>Ornithinimicrobium</taxon>
    </lineage>
</organism>
<protein>
    <submittedName>
        <fullName evidence="2">DNA-binding protein</fullName>
    </submittedName>
</protein>
<dbReference type="OrthoDB" id="3268233at2"/>
<dbReference type="CDD" id="cd04488">
    <property type="entry name" value="RecG_wedge_OBF"/>
    <property type="match status" value="1"/>
</dbReference>
<evidence type="ECO:0000259" key="1">
    <source>
        <dbReference type="Pfam" id="PF01336"/>
    </source>
</evidence>
<gene>
    <name evidence="2" type="ORF">FNH13_09055</name>
</gene>
<dbReference type="KEGG" id="orz:FNH13_09055"/>
<keyword evidence="2" id="KW-0238">DNA-binding</keyword>
<dbReference type="InterPro" id="IPR004365">
    <property type="entry name" value="NA-bd_OB_tRNA"/>
</dbReference>
<evidence type="ECO:0000313" key="3">
    <source>
        <dbReference type="Proteomes" id="UP000315395"/>
    </source>
</evidence>
<dbReference type="Gene3D" id="2.40.50.140">
    <property type="entry name" value="Nucleic acid-binding proteins"/>
    <property type="match status" value="1"/>
</dbReference>